<comment type="caution">
    <text evidence="2">The sequence shown here is derived from an EMBL/GenBank/DDBJ whole genome shotgun (WGS) entry which is preliminary data.</text>
</comment>
<proteinExistence type="predicted"/>
<evidence type="ECO:0000313" key="2">
    <source>
        <dbReference type="EMBL" id="MBF4768668.1"/>
    </source>
</evidence>
<dbReference type="Gene3D" id="1.10.10.10">
    <property type="entry name" value="Winged helix-like DNA-binding domain superfamily/Winged helix DNA-binding domain"/>
    <property type="match status" value="1"/>
</dbReference>
<dbReference type="SUPFAM" id="SSF46785">
    <property type="entry name" value="Winged helix' DNA-binding domain"/>
    <property type="match status" value="1"/>
</dbReference>
<evidence type="ECO:0000313" key="3">
    <source>
        <dbReference type="Proteomes" id="UP000660668"/>
    </source>
</evidence>
<accession>A0A930VPJ3</accession>
<dbReference type="PANTHER" id="PTHR33164:SF99">
    <property type="entry name" value="MARR FAMILY REGULATORY PROTEIN"/>
    <property type="match status" value="1"/>
</dbReference>
<name>A0A930VPJ3_9ACTN</name>
<dbReference type="InterPro" id="IPR039422">
    <property type="entry name" value="MarR/SlyA-like"/>
</dbReference>
<organism evidence="2 3">
    <name type="scientific">Nocardioides agariphilus</name>
    <dbReference type="NCBI Taxonomy" id="433664"/>
    <lineage>
        <taxon>Bacteria</taxon>
        <taxon>Bacillati</taxon>
        <taxon>Actinomycetota</taxon>
        <taxon>Actinomycetes</taxon>
        <taxon>Propionibacteriales</taxon>
        <taxon>Nocardioidaceae</taxon>
        <taxon>Nocardioides</taxon>
    </lineage>
</organism>
<dbReference type="SMART" id="SM00347">
    <property type="entry name" value="HTH_MARR"/>
    <property type="match status" value="1"/>
</dbReference>
<dbReference type="Proteomes" id="UP000660668">
    <property type="component" value="Unassembled WGS sequence"/>
</dbReference>
<dbReference type="Pfam" id="PF12802">
    <property type="entry name" value="MarR_2"/>
    <property type="match status" value="1"/>
</dbReference>
<dbReference type="EMBL" id="JADKPO010000016">
    <property type="protein sequence ID" value="MBF4768668.1"/>
    <property type="molecule type" value="Genomic_DNA"/>
</dbReference>
<dbReference type="PANTHER" id="PTHR33164">
    <property type="entry name" value="TRANSCRIPTIONAL REGULATOR, MARR FAMILY"/>
    <property type="match status" value="1"/>
</dbReference>
<dbReference type="InterPro" id="IPR000835">
    <property type="entry name" value="HTH_MarR-typ"/>
</dbReference>
<reference evidence="2" key="1">
    <citation type="submission" date="2020-11" db="EMBL/GenBank/DDBJ databases">
        <title>Nocardioides cynanchi sp. nov., isolated from soil of rhizosphere of Cynanchum wilfordii.</title>
        <authorList>
            <person name="Lee J.-S."/>
            <person name="Suh M.K."/>
            <person name="Kim J.-S."/>
        </authorList>
    </citation>
    <scope>NUCLEOTIDE SEQUENCE</scope>
    <source>
        <strain evidence="2">KCTC 19276</strain>
    </source>
</reference>
<dbReference type="GO" id="GO:0003700">
    <property type="term" value="F:DNA-binding transcription factor activity"/>
    <property type="evidence" value="ECO:0007669"/>
    <property type="project" value="InterPro"/>
</dbReference>
<dbReference type="GO" id="GO:0006950">
    <property type="term" value="P:response to stress"/>
    <property type="evidence" value="ECO:0007669"/>
    <property type="project" value="TreeGrafter"/>
</dbReference>
<evidence type="ECO:0000259" key="1">
    <source>
        <dbReference type="SMART" id="SM00347"/>
    </source>
</evidence>
<protein>
    <submittedName>
        <fullName evidence="2">MarR family transcriptional regulator</fullName>
    </submittedName>
</protein>
<sequence>MSDPVDEVPIARLLAVAYRQLIDGLHRRLAERGWDDVRPAYGFVLLALRDADAKVTDLAALLGVSKQATSKLIDQMVEGRYVTRVAPASDARQRTIALAPRGRELLAAVEGIYGELEGEWANLVGTQAVARLHKTLTEVVLATHGGAFPTVRPTG</sequence>
<feature type="domain" description="HTH marR-type" evidence="1">
    <location>
        <begin position="30"/>
        <end position="129"/>
    </location>
</feature>
<dbReference type="AlphaFoldDB" id="A0A930VPJ3"/>
<dbReference type="RefSeq" id="WP_194696821.1">
    <property type="nucleotide sequence ID" value="NZ_JADKPO010000016.1"/>
</dbReference>
<gene>
    <name evidence="2" type="ORF">ISU10_12930</name>
</gene>
<dbReference type="InterPro" id="IPR036390">
    <property type="entry name" value="WH_DNA-bd_sf"/>
</dbReference>
<dbReference type="InterPro" id="IPR036388">
    <property type="entry name" value="WH-like_DNA-bd_sf"/>
</dbReference>
<keyword evidence="3" id="KW-1185">Reference proteome</keyword>